<reference evidence="1 2" key="1">
    <citation type="submission" date="2014-04" db="EMBL/GenBank/DDBJ databases">
        <authorList>
            <consortium name="International Citrus Genome Consortium"/>
            <person name="Gmitter F."/>
            <person name="Chen C."/>
            <person name="Farmerie W."/>
            <person name="Harkins T."/>
            <person name="Desany B."/>
            <person name="Mohiuddin M."/>
            <person name="Kodira C."/>
            <person name="Borodovsky M."/>
            <person name="Lomsadze A."/>
            <person name="Burns P."/>
            <person name="Jenkins J."/>
            <person name="Prochnik S."/>
            <person name="Shu S."/>
            <person name="Chapman J."/>
            <person name="Pitluck S."/>
            <person name="Schmutz J."/>
            <person name="Rokhsar D."/>
        </authorList>
    </citation>
    <scope>NUCLEOTIDE SEQUENCE</scope>
</reference>
<keyword evidence="2" id="KW-1185">Reference proteome</keyword>
<accession>A0A067FHR3</accession>
<evidence type="ECO:0000313" key="1">
    <source>
        <dbReference type="EMBL" id="KDO62696.1"/>
    </source>
</evidence>
<organism evidence="1 2">
    <name type="scientific">Citrus sinensis</name>
    <name type="common">Sweet orange</name>
    <name type="synonym">Citrus aurantium var. sinensis</name>
    <dbReference type="NCBI Taxonomy" id="2711"/>
    <lineage>
        <taxon>Eukaryota</taxon>
        <taxon>Viridiplantae</taxon>
        <taxon>Streptophyta</taxon>
        <taxon>Embryophyta</taxon>
        <taxon>Tracheophyta</taxon>
        <taxon>Spermatophyta</taxon>
        <taxon>Magnoliopsida</taxon>
        <taxon>eudicotyledons</taxon>
        <taxon>Gunneridae</taxon>
        <taxon>Pentapetalae</taxon>
        <taxon>rosids</taxon>
        <taxon>malvids</taxon>
        <taxon>Sapindales</taxon>
        <taxon>Rutaceae</taxon>
        <taxon>Aurantioideae</taxon>
        <taxon>Citrus</taxon>
    </lineage>
</organism>
<dbReference type="PaxDb" id="2711-XP_006475087.1"/>
<sequence length="37" mass="4231">MEGIIVRRVIPSDNSCLFNAVGYVMEHDKNKAPELRQ</sequence>
<dbReference type="EMBL" id="KK784918">
    <property type="protein sequence ID" value="KDO62694.1"/>
    <property type="molecule type" value="Genomic_DNA"/>
</dbReference>
<dbReference type="Gene3D" id="3.90.70.80">
    <property type="match status" value="1"/>
</dbReference>
<feature type="non-terminal residue" evidence="1">
    <location>
        <position position="37"/>
    </location>
</feature>
<dbReference type="EMBL" id="KK784918">
    <property type="protein sequence ID" value="KDO62695.1"/>
    <property type="molecule type" value="Genomic_DNA"/>
</dbReference>
<dbReference type="EMBL" id="KK784918">
    <property type="protein sequence ID" value="KDO62696.1"/>
    <property type="molecule type" value="Genomic_DNA"/>
</dbReference>
<dbReference type="eggNOG" id="KOG3288">
    <property type="taxonomic scope" value="Eukaryota"/>
</dbReference>
<protein>
    <submittedName>
        <fullName evidence="1">Uncharacterized protein</fullName>
    </submittedName>
</protein>
<dbReference type="STRING" id="2711.A0A067FHR3"/>
<dbReference type="EMBL" id="KK784918">
    <property type="protein sequence ID" value="KDO62693.1"/>
    <property type="molecule type" value="Genomic_DNA"/>
</dbReference>
<gene>
    <name evidence="1" type="ORF">CISIN_1g0284551mg</name>
</gene>
<dbReference type="AlphaFoldDB" id="A0A067FHR3"/>
<evidence type="ECO:0000313" key="2">
    <source>
        <dbReference type="Proteomes" id="UP000027120"/>
    </source>
</evidence>
<dbReference type="Proteomes" id="UP000027120">
    <property type="component" value="Unassembled WGS sequence"/>
</dbReference>
<proteinExistence type="predicted"/>
<name>A0A067FHR3_CITSI</name>